<reference evidence="1 2" key="1">
    <citation type="journal article" date="2021" name="Sci. Rep.">
        <title>The distribution of antibiotic resistance genes in chicken gut microbiota commensals.</title>
        <authorList>
            <person name="Juricova H."/>
            <person name="Matiasovicova J."/>
            <person name="Kubasova T."/>
            <person name="Cejkova D."/>
            <person name="Rychlik I."/>
        </authorList>
    </citation>
    <scope>NUCLEOTIDE SEQUENCE [LARGE SCALE GENOMIC DNA]</scope>
    <source>
        <strain evidence="1 2">An431b</strain>
    </source>
</reference>
<accession>A0ABS2G9R9</accession>
<dbReference type="EMBL" id="JACSNV010000010">
    <property type="protein sequence ID" value="MBM6878161.1"/>
    <property type="molecule type" value="Genomic_DNA"/>
</dbReference>
<proteinExistence type="predicted"/>
<gene>
    <name evidence="1" type="ORF">H9X83_08305</name>
</gene>
<dbReference type="RefSeq" id="WP_205133829.1">
    <property type="nucleotide sequence ID" value="NZ_JACSNT010000009.1"/>
</dbReference>
<keyword evidence="2" id="KW-1185">Reference proteome</keyword>
<organism evidence="1 2">
    <name type="scientific">Anaerotignum lactatifermentans</name>
    <dbReference type="NCBI Taxonomy" id="160404"/>
    <lineage>
        <taxon>Bacteria</taxon>
        <taxon>Bacillati</taxon>
        <taxon>Bacillota</taxon>
        <taxon>Clostridia</taxon>
        <taxon>Lachnospirales</taxon>
        <taxon>Anaerotignaceae</taxon>
        <taxon>Anaerotignum</taxon>
    </lineage>
</organism>
<sequence length="58" mass="6863">MSRSKKWRLEWAFFLGENGRRQYNKLCKGCVHPCKQSFRAVVVSCPHYLSRRSKKCGN</sequence>
<comment type="caution">
    <text evidence="1">The sequence shown here is derived from an EMBL/GenBank/DDBJ whole genome shotgun (WGS) entry which is preliminary data.</text>
</comment>
<evidence type="ECO:0000313" key="1">
    <source>
        <dbReference type="EMBL" id="MBM6878161.1"/>
    </source>
</evidence>
<name>A0ABS2G9R9_9FIRM</name>
<protein>
    <submittedName>
        <fullName evidence="1">Uncharacterized protein</fullName>
    </submittedName>
</protein>
<dbReference type="Proteomes" id="UP000729290">
    <property type="component" value="Unassembled WGS sequence"/>
</dbReference>
<evidence type="ECO:0000313" key="2">
    <source>
        <dbReference type="Proteomes" id="UP000729290"/>
    </source>
</evidence>